<dbReference type="OrthoDB" id="1436613at2759"/>
<protein>
    <recommendedName>
        <fullName evidence="3">Reverse transcriptase zinc-binding domain-containing protein</fullName>
    </recommendedName>
</protein>
<dbReference type="Proteomes" id="UP000242715">
    <property type="component" value="Unassembled WGS sequence"/>
</dbReference>
<keyword evidence="2" id="KW-1185">Reference proteome</keyword>
<name>A0A2Z6LMT6_TRISU</name>
<dbReference type="EMBL" id="DF973192">
    <property type="protein sequence ID" value="GAU19044.1"/>
    <property type="molecule type" value="Genomic_DNA"/>
</dbReference>
<proteinExistence type="predicted"/>
<evidence type="ECO:0008006" key="3">
    <source>
        <dbReference type="Google" id="ProtNLM"/>
    </source>
</evidence>
<reference evidence="2" key="1">
    <citation type="journal article" date="2017" name="Front. Plant Sci.">
        <title>Climate Clever Clovers: New Paradigm to Reduce the Environmental Footprint of Ruminants by Breeding Low Methanogenic Forages Utilizing Haplotype Variation.</title>
        <authorList>
            <person name="Kaur P."/>
            <person name="Appels R."/>
            <person name="Bayer P.E."/>
            <person name="Keeble-Gagnere G."/>
            <person name="Wang J."/>
            <person name="Hirakawa H."/>
            <person name="Shirasawa K."/>
            <person name="Vercoe P."/>
            <person name="Stefanova K."/>
            <person name="Durmic Z."/>
            <person name="Nichols P."/>
            <person name="Revell C."/>
            <person name="Isobe S.N."/>
            <person name="Edwards D."/>
            <person name="Erskine W."/>
        </authorList>
    </citation>
    <scope>NUCLEOTIDE SEQUENCE [LARGE SCALE GENOMIC DNA]</scope>
    <source>
        <strain evidence="2">cv. Daliak</strain>
    </source>
</reference>
<dbReference type="PANTHER" id="PTHR33116">
    <property type="entry name" value="REVERSE TRANSCRIPTASE ZINC-BINDING DOMAIN-CONTAINING PROTEIN-RELATED-RELATED"/>
    <property type="match status" value="1"/>
</dbReference>
<dbReference type="AlphaFoldDB" id="A0A2Z6LMT6"/>
<dbReference type="PANTHER" id="PTHR33116:SF78">
    <property type="entry name" value="OS12G0587133 PROTEIN"/>
    <property type="match status" value="1"/>
</dbReference>
<gene>
    <name evidence="1" type="ORF">TSUD_193810</name>
</gene>
<sequence>MIYPMMSMHISRSCLDGIEILQRSFIWGDTKNVRRAHVIGWNTMTMPKQLGGHGTHNLRIMNDACLMKLGWNLHQGKDRLWTQVLWGKYGQNSDATAELVVKHTDSDLWKGIVMVWPNLMEHEYWAVGNGTSIKFWTDKWIDDRTRILVLENVTIISVVPPHNDNDMDVKLWPGNSMGGFTDTEAYRRMAGFHMHHDLQSWKQIWRIEAAERPVLHFMTVEDHLMFPPPPKPPDHSFQLTQGELQVTRATAVLPPPPEPPDVDHIVVVLQGFATLMFPNLRSLYRNGYRLVLARTLNLRNPSRLPKGDFYFTMHKKLAVEPIVILLHVKKLVAPTPINSLFALKDVNFKYHATTDPASLSVYAGIVIQYLLEFTEDCSLVSYPNQMAFARFLR</sequence>
<accession>A0A2Z6LMT6</accession>
<organism evidence="1 2">
    <name type="scientific">Trifolium subterraneum</name>
    <name type="common">Subterranean clover</name>
    <dbReference type="NCBI Taxonomy" id="3900"/>
    <lineage>
        <taxon>Eukaryota</taxon>
        <taxon>Viridiplantae</taxon>
        <taxon>Streptophyta</taxon>
        <taxon>Embryophyta</taxon>
        <taxon>Tracheophyta</taxon>
        <taxon>Spermatophyta</taxon>
        <taxon>Magnoliopsida</taxon>
        <taxon>eudicotyledons</taxon>
        <taxon>Gunneridae</taxon>
        <taxon>Pentapetalae</taxon>
        <taxon>rosids</taxon>
        <taxon>fabids</taxon>
        <taxon>Fabales</taxon>
        <taxon>Fabaceae</taxon>
        <taxon>Papilionoideae</taxon>
        <taxon>50 kb inversion clade</taxon>
        <taxon>NPAAA clade</taxon>
        <taxon>Hologalegina</taxon>
        <taxon>IRL clade</taxon>
        <taxon>Trifolieae</taxon>
        <taxon>Trifolium</taxon>
    </lineage>
</organism>
<evidence type="ECO:0000313" key="1">
    <source>
        <dbReference type="EMBL" id="GAU19044.1"/>
    </source>
</evidence>
<evidence type="ECO:0000313" key="2">
    <source>
        <dbReference type="Proteomes" id="UP000242715"/>
    </source>
</evidence>